<evidence type="ECO:0000313" key="1">
    <source>
        <dbReference type="EMBL" id="NOI11799.1"/>
    </source>
</evidence>
<name>A0A7Y4B7B7_VIBAL</name>
<dbReference type="AlphaFoldDB" id="A0A7Y4B7B7"/>
<gene>
    <name evidence="1" type="ORF">F0254_23570</name>
</gene>
<dbReference type="InterPro" id="IPR021352">
    <property type="entry name" value="DUF2971"/>
</dbReference>
<accession>A0A7Y4B7B7</accession>
<proteinExistence type="predicted"/>
<evidence type="ECO:0000313" key="2">
    <source>
        <dbReference type="Proteomes" id="UP000532247"/>
    </source>
</evidence>
<comment type="caution">
    <text evidence="1">The sequence shown here is derived from an EMBL/GenBank/DDBJ whole genome shotgun (WGS) entry which is preliminary data.</text>
</comment>
<dbReference type="Pfam" id="PF11185">
    <property type="entry name" value="DUF2971"/>
    <property type="match status" value="1"/>
</dbReference>
<protein>
    <submittedName>
        <fullName evidence="1">DUF2971 domain-containing protein</fullName>
    </submittedName>
</protein>
<dbReference type="EMBL" id="VTYF01000022">
    <property type="protein sequence ID" value="NOI11799.1"/>
    <property type="molecule type" value="Genomic_DNA"/>
</dbReference>
<organism evidence="1 2">
    <name type="scientific">Vibrio alginolyticus</name>
    <dbReference type="NCBI Taxonomy" id="663"/>
    <lineage>
        <taxon>Bacteria</taxon>
        <taxon>Pseudomonadati</taxon>
        <taxon>Pseudomonadota</taxon>
        <taxon>Gammaproteobacteria</taxon>
        <taxon>Vibrionales</taxon>
        <taxon>Vibrionaceae</taxon>
        <taxon>Vibrio</taxon>
    </lineage>
</organism>
<dbReference type="Proteomes" id="UP000532247">
    <property type="component" value="Unassembled WGS sequence"/>
</dbReference>
<sequence>MRRYVLGGKFIVQWFQEYKELVFSKETSVEKIDKAIRLKFENLPKFLYKYRSVDEYSLKNLEEDSVWLSDPRNFNDPYDCSFKKKDELDPYDPTLILDMAFEAGILSKEDQESIDAILNTDNPMTKLMELSYPDRPEFGKTIGDALAATLKKRGLGMISELSENMKQAFKVCCFSEDPTSILMWSHYADYHKGFCIAYDFSALGNDDLRTRMLYPAIYSENMFDASGIFSQEKTINNILYINQAALVKSQEWSYEKEWRLVFSNGMLQKEMGYQVPKPKYVILGTKIAKDDADKVIDICERKGIEVKQMQMSPVLYKLDYHTAKLRT</sequence>
<reference evidence="1 2" key="1">
    <citation type="submission" date="2019-09" db="EMBL/GenBank/DDBJ databases">
        <title>Draft genome sequencing and comparative genomics of hatchery-associated Vibrios.</title>
        <authorList>
            <person name="Kehlet-Delgado H."/>
            <person name="Mueller R.S."/>
        </authorList>
    </citation>
    <scope>NUCLEOTIDE SEQUENCE [LARGE SCALE GENOMIC DNA]</scope>
    <source>
        <strain evidence="1 2">081416A</strain>
    </source>
</reference>